<accession>A0AAI8N058</accession>
<keyword evidence="7" id="KW-1185">Reference proteome</keyword>
<feature type="transmembrane region" description="Helical" evidence="5">
    <location>
        <begin position="102"/>
        <end position="130"/>
    </location>
</feature>
<evidence type="ECO:0000313" key="6">
    <source>
        <dbReference type="EMBL" id="AUJ79015.1"/>
    </source>
</evidence>
<dbReference type="GO" id="GO:0009977">
    <property type="term" value="F:proton motive force dependent protein transmembrane transporter activity"/>
    <property type="evidence" value="ECO:0007669"/>
    <property type="project" value="TreeGrafter"/>
</dbReference>
<evidence type="ECO:0000256" key="5">
    <source>
        <dbReference type="HAMAP-Rule" id="MF_00902"/>
    </source>
</evidence>
<dbReference type="AlphaFoldDB" id="A0AAI8N058"/>
<keyword evidence="5" id="KW-1003">Cell membrane</keyword>
<dbReference type="GO" id="GO:0043953">
    <property type="term" value="P:protein transport by the Tat complex"/>
    <property type="evidence" value="ECO:0007669"/>
    <property type="project" value="UniProtKB-UniRule"/>
</dbReference>
<comment type="subcellular location">
    <subcellularLocation>
        <location evidence="5">Cell membrane</location>
        <topology evidence="5">Multi-pass membrane protein</topology>
    </subcellularLocation>
    <subcellularLocation>
        <location evidence="1">Membrane</location>
        <topology evidence="1">Multi-pass membrane protein</topology>
    </subcellularLocation>
</comment>
<dbReference type="InterPro" id="IPR002033">
    <property type="entry name" value="TatC"/>
</dbReference>
<dbReference type="KEGG" id="bsia:CWD84_20525"/>
<feature type="transmembrane region" description="Helical" evidence="5">
    <location>
        <begin position="61"/>
        <end position="82"/>
    </location>
</feature>
<dbReference type="Proteomes" id="UP000234366">
    <property type="component" value="Chromosome"/>
</dbReference>
<keyword evidence="3 5" id="KW-1133">Transmembrane helix</keyword>
<dbReference type="NCBIfam" id="TIGR00945">
    <property type="entry name" value="tatC"/>
    <property type="match status" value="1"/>
</dbReference>
<feature type="transmembrane region" description="Helical" evidence="5">
    <location>
        <begin position="211"/>
        <end position="230"/>
    </location>
</feature>
<dbReference type="GO" id="GO:0065002">
    <property type="term" value="P:intracellular protein transmembrane transport"/>
    <property type="evidence" value="ECO:0007669"/>
    <property type="project" value="TreeGrafter"/>
</dbReference>
<feature type="transmembrane region" description="Helical" evidence="5">
    <location>
        <begin position="150"/>
        <end position="176"/>
    </location>
</feature>
<reference evidence="6 7" key="1">
    <citation type="submission" date="2017-11" db="EMBL/GenBank/DDBJ databases">
        <title>Genome sequence and genome mining of multiple bioactive secondary metabolites from a deep sea-derived Bacillus siamensis SCSIO 05746.</title>
        <authorList>
            <person name="Pan H.-Q."/>
            <person name="Ju J.-H."/>
        </authorList>
    </citation>
    <scope>NUCLEOTIDE SEQUENCE [LARGE SCALE GENOMIC DNA]</scope>
    <source>
        <strain evidence="6 7">SCSIO 05746</strain>
    </source>
</reference>
<feature type="transmembrane region" description="Helical" evidence="5">
    <location>
        <begin position="20"/>
        <end position="41"/>
    </location>
</feature>
<evidence type="ECO:0000256" key="2">
    <source>
        <dbReference type="ARBA" id="ARBA00022692"/>
    </source>
</evidence>
<dbReference type="EMBL" id="CP025001">
    <property type="protein sequence ID" value="AUJ79015.1"/>
    <property type="molecule type" value="Genomic_DNA"/>
</dbReference>
<dbReference type="HAMAP" id="MF_00902">
    <property type="entry name" value="TatC"/>
    <property type="match status" value="1"/>
</dbReference>
<keyword evidence="5" id="KW-0811">Translocation</keyword>
<dbReference type="GO" id="GO:0033281">
    <property type="term" value="C:TAT protein transport complex"/>
    <property type="evidence" value="ECO:0007669"/>
    <property type="project" value="UniProtKB-UniRule"/>
</dbReference>
<evidence type="ECO:0000313" key="7">
    <source>
        <dbReference type="Proteomes" id="UP000234366"/>
    </source>
</evidence>
<evidence type="ECO:0000256" key="1">
    <source>
        <dbReference type="ARBA" id="ARBA00004141"/>
    </source>
</evidence>
<comment type="similarity">
    <text evidence="5">Belongs to the TatC family.</text>
</comment>
<keyword evidence="2 5" id="KW-0812">Transmembrane</keyword>
<dbReference type="PANTHER" id="PTHR30371:SF4">
    <property type="entry name" value="SEC-INDEPENDENT PROTEIN TRANSLOCASE PROTEIN TATCD"/>
    <property type="match status" value="1"/>
</dbReference>
<evidence type="ECO:0000256" key="4">
    <source>
        <dbReference type="ARBA" id="ARBA00023136"/>
    </source>
</evidence>
<dbReference type="Pfam" id="PF00902">
    <property type="entry name" value="TatC"/>
    <property type="match status" value="1"/>
</dbReference>
<dbReference type="PRINTS" id="PR01840">
    <property type="entry name" value="TATCFAMILY"/>
</dbReference>
<name>A0AAI8N058_9BACI</name>
<dbReference type="PANTHER" id="PTHR30371">
    <property type="entry name" value="SEC-INDEPENDENT PROTEIN TRANSLOCASE PROTEIN TATC"/>
    <property type="match status" value="1"/>
</dbReference>
<comment type="subunit">
    <text evidence="5">Forms a complex with TatA.</text>
</comment>
<keyword evidence="5" id="KW-0653">Protein transport</keyword>
<keyword evidence="4 5" id="KW-0472">Membrane</keyword>
<proteinExistence type="inferred from homology"/>
<organism evidence="6 7">
    <name type="scientific">Bacillus siamensis</name>
    <dbReference type="NCBI Taxonomy" id="659243"/>
    <lineage>
        <taxon>Bacteria</taxon>
        <taxon>Bacillati</taxon>
        <taxon>Bacillota</taxon>
        <taxon>Bacilli</taxon>
        <taxon>Bacillales</taxon>
        <taxon>Bacillaceae</taxon>
        <taxon>Bacillus</taxon>
        <taxon>Bacillus amyloliquefaciens group</taxon>
    </lineage>
</organism>
<sequence length="242" mass="27521">MDKKETHLIGHLEEVRQRLIKTVIAFLVFFIGACWFVQDIYDWLIKDLHGRLAVLGPSEILWVYMMIAGICAITATIPVAAFQLWRFTAPALTPFERRAALLYIPGLSVLFIIGISFGYFVLFPIVLGFLTQLSAGHFDMVFTADKYFSFMLNMTLPFGFLFEMPLAVMFLTRLGIVNPSRLAKARKLSYFVLIVVSVLITPPDFMSDFLVMIPLLVLYEISVTLSRIVYRKKKWAETASAA</sequence>
<dbReference type="PROSITE" id="PS51257">
    <property type="entry name" value="PROKAR_LIPOPROTEIN"/>
    <property type="match status" value="1"/>
</dbReference>
<keyword evidence="5" id="KW-0813">Transport</keyword>
<feature type="transmembrane region" description="Helical" evidence="5">
    <location>
        <begin position="188"/>
        <end position="205"/>
    </location>
</feature>
<protein>
    <recommendedName>
        <fullName evidence="5">Sec-independent protein translocase protein TatC</fullName>
    </recommendedName>
</protein>
<gene>
    <name evidence="5 6" type="primary">tatC</name>
    <name evidence="6" type="ORF">CWD84_20525</name>
</gene>
<evidence type="ECO:0000256" key="3">
    <source>
        <dbReference type="ARBA" id="ARBA00022989"/>
    </source>
</evidence>
<comment type="function">
    <text evidence="5">Part of the twin-arginine translocation (Tat) system that transports large folded proteins containing a characteristic twin-arginine motif in their signal peptide across membranes.</text>
</comment>
<dbReference type="RefSeq" id="WP_060963678.1">
    <property type="nucleotide sequence ID" value="NZ_CP025001.1"/>
</dbReference>